<sequence>MARTKTTCSGDDTRAPKGNRPGRRAQTVSYRKSKELGRKANDVDEGSGASTSDVQGRELSFHKTLMPQA</sequence>
<evidence type="ECO:0000313" key="2">
    <source>
        <dbReference type="EMBL" id="KAK9132583.1"/>
    </source>
</evidence>
<reference evidence="2 3" key="1">
    <citation type="submission" date="2024-01" db="EMBL/GenBank/DDBJ databases">
        <title>Genome assemblies of Stephania.</title>
        <authorList>
            <person name="Yang L."/>
        </authorList>
    </citation>
    <scope>NUCLEOTIDE SEQUENCE [LARGE SCALE GENOMIC DNA]</scope>
    <source>
        <strain evidence="2">JXDWG</strain>
        <tissue evidence="2">Leaf</tissue>
    </source>
</reference>
<protein>
    <submittedName>
        <fullName evidence="2">Uncharacterized protein</fullName>
    </submittedName>
</protein>
<proteinExistence type="predicted"/>
<feature type="compositionally biased region" description="Polar residues" evidence="1">
    <location>
        <begin position="1"/>
        <end position="10"/>
    </location>
</feature>
<comment type="caution">
    <text evidence="2">The sequence shown here is derived from an EMBL/GenBank/DDBJ whole genome shotgun (WGS) entry which is preliminary data.</text>
</comment>
<evidence type="ECO:0000313" key="3">
    <source>
        <dbReference type="Proteomes" id="UP001419268"/>
    </source>
</evidence>
<dbReference type="EMBL" id="JBBNAG010000005">
    <property type="protein sequence ID" value="KAK9132583.1"/>
    <property type="molecule type" value="Genomic_DNA"/>
</dbReference>
<feature type="region of interest" description="Disordered" evidence="1">
    <location>
        <begin position="1"/>
        <end position="69"/>
    </location>
</feature>
<dbReference type="Proteomes" id="UP001419268">
    <property type="component" value="Unassembled WGS sequence"/>
</dbReference>
<accession>A0AAP0JEJ9</accession>
<evidence type="ECO:0000256" key="1">
    <source>
        <dbReference type="SAM" id="MobiDB-lite"/>
    </source>
</evidence>
<gene>
    <name evidence="2" type="ORF">Scep_012111</name>
</gene>
<keyword evidence="3" id="KW-1185">Reference proteome</keyword>
<name>A0AAP0JEJ9_9MAGN</name>
<dbReference type="AlphaFoldDB" id="A0AAP0JEJ9"/>
<organism evidence="2 3">
    <name type="scientific">Stephania cephalantha</name>
    <dbReference type="NCBI Taxonomy" id="152367"/>
    <lineage>
        <taxon>Eukaryota</taxon>
        <taxon>Viridiplantae</taxon>
        <taxon>Streptophyta</taxon>
        <taxon>Embryophyta</taxon>
        <taxon>Tracheophyta</taxon>
        <taxon>Spermatophyta</taxon>
        <taxon>Magnoliopsida</taxon>
        <taxon>Ranunculales</taxon>
        <taxon>Menispermaceae</taxon>
        <taxon>Menispermoideae</taxon>
        <taxon>Cissampelideae</taxon>
        <taxon>Stephania</taxon>
    </lineage>
</organism>
<feature type="compositionally biased region" description="Basic and acidic residues" evidence="1">
    <location>
        <begin position="32"/>
        <end position="42"/>
    </location>
</feature>